<dbReference type="AlphaFoldDB" id="A0AAN9AEM9"/>
<sequence length="90" mass="9230">LLPAPKITVPAEPHITASPAGFPISTATSTVPTISNATPTASTISTEASTAPATSTMSPTVLISQEPLAQSPPRLQADTTYQGFGEWCLH</sequence>
<evidence type="ECO:0000313" key="2">
    <source>
        <dbReference type="EMBL" id="KAK7085854.1"/>
    </source>
</evidence>
<protein>
    <submittedName>
        <fullName evidence="2">Uncharacterized protein</fullName>
    </submittedName>
</protein>
<reference evidence="2 3" key="1">
    <citation type="submission" date="2023-11" db="EMBL/GenBank/DDBJ databases">
        <title>Halocaridina rubra genome assembly.</title>
        <authorList>
            <person name="Smith C."/>
        </authorList>
    </citation>
    <scope>NUCLEOTIDE SEQUENCE [LARGE SCALE GENOMIC DNA]</scope>
    <source>
        <strain evidence="2">EP-1</strain>
        <tissue evidence="2">Whole</tissue>
    </source>
</reference>
<comment type="caution">
    <text evidence="2">The sequence shown here is derived from an EMBL/GenBank/DDBJ whole genome shotgun (WGS) entry which is preliminary data.</text>
</comment>
<accession>A0AAN9AEM9</accession>
<evidence type="ECO:0000313" key="3">
    <source>
        <dbReference type="Proteomes" id="UP001381693"/>
    </source>
</evidence>
<feature type="compositionally biased region" description="Low complexity" evidence="1">
    <location>
        <begin position="37"/>
        <end position="57"/>
    </location>
</feature>
<organism evidence="2 3">
    <name type="scientific">Halocaridina rubra</name>
    <name type="common">Hawaiian red shrimp</name>
    <dbReference type="NCBI Taxonomy" id="373956"/>
    <lineage>
        <taxon>Eukaryota</taxon>
        <taxon>Metazoa</taxon>
        <taxon>Ecdysozoa</taxon>
        <taxon>Arthropoda</taxon>
        <taxon>Crustacea</taxon>
        <taxon>Multicrustacea</taxon>
        <taxon>Malacostraca</taxon>
        <taxon>Eumalacostraca</taxon>
        <taxon>Eucarida</taxon>
        <taxon>Decapoda</taxon>
        <taxon>Pleocyemata</taxon>
        <taxon>Caridea</taxon>
        <taxon>Atyoidea</taxon>
        <taxon>Atyidae</taxon>
        <taxon>Halocaridina</taxon>
    </lineage>
</organism>
<dbReference type="Proteomes" id="UP001381693">
    <property type="component" value="Unassembled WGS sequence"/>
</dbReference>
<name>A0AAN9AEM9_HALRR</name>
<keyword evidence="3" id="KW-1185">Reference proteome</keyword>
<feature type="non-terminal residue" evidence="2">
    <location>
        <position position="1"/>
    </location>
</feature>
<dbReference type="EMBL" id="JAXCGZ010000531">
    <property type="protein sequence ID" value="KAK7085854.1"/>
    <property type="molecule type" value="Genomic_DNA"/>
</dbReference>
<feature type="compositionally biased region" description="Polar residues" evidence="1">
    <location>
        <begin position="25"/>
        <end position="36"/>
    </location>
</feature>
<evidence type="ECO:0000256" key="1">
    <source>
        <dbReference type="SAM" id="MobiDB-lite"/>
    </source>
</evidence>
<gene>
    <name evidence="2" type="ORF">SK128_016592</name>
</gene>
<feature type="region of interest" description="Disordered" evidence="1">
    <location>
        <begin position="1"/>
        <end position="57"/>
    </location>
</feature>
<proteinExistence type="predicted"/>